<feature type="compositionally biased region" description="Low complexity" evidence="1">
    <location>
        <begin position="60"/>
        <end position="71"/>
    </location>
</feature>
<reference evidence="3 4" key="1">
    <citation type="submission" date="2019-01" db="EMBL/GenBank/DDBJ databases">
        <title>Intercellular communication is required for trap formation in the nematode-trapping fungus Duddingtonia flagrans.</title>
        <authorList>
            <person name="Youssar L."/>
            <person name="Wernet V."/>
            <person name="Hensel N."/>
            <person name="Hildebrandt H.-G."/>
            <person name="Fischer R."/>
        </authorList>
    </citation>
    <scope>NUCLEOTIDE SEQUENCE [LARGE SCALE GENOMIC DNA]</scope>
    <source>
        <strain evidence="3 4">CBS H-5679</strain>
    </source>
</reference>
<name>A0A437A2T1_ARTFL</name>
<feature type="region of interest" description="Disordered" evidence="1">
    <location>
        <begin position="688"/>
        <end position="751"/>
    </location>
</feature>
<organism evidence="3 4">
    <name type="scientific">Arthrobotrys flagrans</name>
    <name type="common">Nematode-trapping fungus</name>
    <name type="synonym">Trichothecium flagrans</name>
    <dbReference type="NCBI Taxonomy" id="97331"/>
    <lineage>
        <taxon>Eukaryota</taxon>
        <taxon>Fungi</taxon>
        <taxon>Dikarya</taxon>
        <taxon>Ascomycota</taxon>
        <taxon>Pezizomycotina</taxon>
        <taxon>Orbiliomycetes</taxon>
        <taxon>Orbiliales</taxon>
        <taxon>Orbiliaceae</taxon>
        <taxon>Arthrobotrys</taxon>
    </lineage>
</organism>
<dbReference type="EMBL" id="SAEB01000006">
    <property type="protein sequence ID" value="RVD85455.1"/>
    <property type="molecule type" value="Genomic_DNA"/>
</dbReference>
<sequence length="751" mass="85044">MSFVKPELHHRRSFSRKSEKRRKRKASSTNVFDNAAVLPDTSSPSSILQALPAGTSDSALPSLSESPTRSPLSRRRSKPADENNEDTPNKRRKKDPEFWWEITRDTTVLKPLPSSSGEVSKSKGWATTNSSSSDEDIGEEFFPMEDISMDYVLVSEVEKQEIHDGIAAAVSEEHILPIQGDALKVLFNASFDQRQLYNDWQGDSVNTPDEDEGVEVDKPKVNEEKAEDKTPEKENEEGSKEEKTEESTEKQNDDSAVEKDGQERDSQPTKPAAKSLSIPKLKDALVTIRAGVGKFSIRIKEAQDKKIVPDTEIKPKRSSTYRAMLMHRDLNHCLITHARDSLIAAHILPFTIASLARSHRFWSLLRLMLGPAICDQLFERYGYKTTRHHQGNKGINSPENGWILRYDLDGAFSRMECYLEPIPDEPNKYIFKWLQEPKERIRMSVYHSNENRQDELLKSGEIIDLTPTETPESQNIPNQSATTRVIPPPSRALLQMQAAIHKLAHKFRGQADIFNTRSHPDWDSDSVSSIEEEYEVHERNRRYELAHPLNADNHMYFCDSKVVEWLRSISPEQPEKAGMKRKRSDFEDEDEEEVKPQSHNETTLEIDNRPTKRTKTSHITFPKPVSHPIRKPKRSTTVKNIKFAAAKTIPETGLLSPGITNKSETSPEERGRTRRYIARECKRALTYESNTVPPPEGTQLAAKQVSSPTPASRKRGHASMAKAAVGTTTTQESGKARVSNNGVGSRKRKRT</sequence>
<feature type="region of interest" description="Disordered" evidence="1">
    <location>
        <begin position="200"/>
        <end position="276"/>
    </location>
</feature>
<feature type="compositionally biased region" description="Polar residues" evidence="1">
    <location>
        <begin position="113"/>
        <end position="132"/>
    </location>
</feature>
<protein>
    <recommendedName>
        <fullName evidence="2">HNH nuclease domain-containing protein</fullName>
    </recommendedName>
</protein>
<feature type="compositionally biased region" description="Basic residues" evidence="1">
    <location>
        <begin position="8"/>
        <end position="26"/>
    </location>
</feature>
<feature type="compositionally biased region" description="Polar residues" evidence="1">
    <location>
        <begin position="726"/>
        <end position="743"/>
    </location>
</feature>
<feature type="region of interest" description="Disordered" evidence="1">
    <location>
        <begin position="573"/>
        <end position="634"/>
    </location>
</feature>
<dbReference type="AlphaFoldDB" id="A0A437A2T1"/>
<evidence type="ECO:0000313" key="3">
    <source>
        <dbReference type="EMBL" id="RVD85455.1"/>
    </source>
</evidence>
<feature type="compositionally biased region" description="Basic and acidic residues" evidence="1">
    <location>
        <begin position="215"/>
        <end position="267"/>
    </location>
</feature>
<dbReference type="GeneID" id="93586087"/>
<dbReference type="VEuPathDB" id="FungiDB:DFL_003776"/>
<evidence type="ECO:0000256" key="1">
    <source>
        <dbReference type="SAM" id="MobiDB-lite"/>
    </source>
</evidence>
<dbReference type="OrthoDB" id="5330482at2759"/>
<feature type="domain" description="HNH nuclease" evidence="2">
    <location>
        <begin position="333"/>
        <end position="414"/>
    </location>
</feature>
<evidence type="ECO:0000313" key="4">
    <source>
        <dbReference type="Proteomes" id="UP000283090"/>
    </source>
</evidence>
<feature type="region of interest" description="Disordered" evidence="1">
    <location>
        <begin position="654"/>
        <end position="673"/>
    </location>
</feature>
<dbReference type="Pfam" id="PF13391">
    <property type="entry name" value="HNH_2"/>
    <property type="match status" value="1"/>
</dbReference>
<dbReference type="RefSeq" id="XP_067490999.1">
    <property type="nucleotide sequence ID" value="XM_067632762.1"/>
</dbReference>
<dbReference type="Proteomes" id="UP000283090">
    <property type="component" value="Unassembled WGS sequence"/>
</dbReference>
<keyword evidence="4" id="KW-1185">Reference proteome</keyword>
<feature type="region of interest" description="Disordered" evidence="1">
    <location>
        <begin position="110"/>
        <end position="137"/>
    </location>
</feature>
<comment type="caution">
    <text evidence="3">The sequence shown here is derived from an EMBL/GenBank/DDBJ whole genome shotgun (WGS) entry which is preliminary data.</text>
</comment>
<dbReference type="InterPro" id="IPR003615">
    <property type="entry name" value="HNH_nuc"/>
</dbReference>
<gene>
    <name evidence="3" type="ORF">DFL_003776</name>
</gene>
<accession>A0A437A2T1</accession>
<proteinExistence type="predicted"/>
<feature type="region of interest" description="Disordered" evidence="1">
    <location>
        <begin position="1"/>
        <end position="97"/>
    </location>
</feature>
<evidence type="ECO:0000259" key="2">
    <source>
        <dbReference type="Pfam" id="PF13391"/>
    </source>
</evidence>